<evidence type="ECO:0000313" key="7">
    <source>
        <dbReference type="EMBL" id="KAF5352064.1"/>
    </source>
</evidence>
<feature type="compositionally biased region" description="Low complexity" evidence="6">
    <location>
        <begin position="228"/>
        <end position="269"/>
    </location>
</feature>
<protein>
    <recommendedName>
        <fullName evidence="9">SNF5-domain-containing protein</fullName>
    </recommendedName>
</protein>
<keyword evidence="3" id="KW-0805">Transcription regulation</keyword>
<gene>
    <name evidence="7" type="ORF">D9758_009401</name>
</gene>
<dbReference type="AlphaFoldDB" id="A0A8H5FX15"/>
<evidence type="ECO:0000256" key="2">
    <source>
        <dbReference type="ARBA" id="ARBA00010239"/>
    </source>
</evidence>
<keyword evidence="8" id="KW-1185">Reference proteome</keyword>
<evidence type="ECO:0000256" key="4">
    <source>
        <dbReference type="ARBA" id="ARBA00023163"/>
    </source>
</evidence>
<accession>A0A8H5FX15</accession>
<evidence type="ECO:0000256" key="6">
    <source>
        <dbReference type="SAM" id="MobiDB-lite"/>
    </source>
</evidence>
<feature type="compositionally biased region" description="Low complexity" evidence="6">
    <location>
        <begin position="1097"/>
        <end position="1111"/>
    </location>
</feature>
<dbReference type="OrthoDB" id="515064at2759"/>
<feature type="compositionally biased region" description="Polar residues" evidence="6">
    <location>
        <begin position="1112"/>
        <end position="1128"/>
    </location>
</feature>
<name>A0A8H5FX15_9AGAR</name>
<dbReference type="Proteomes" id="UP000559256">
    <property type="component" value="Unassembled WGS sequence"/>
</dbReference>
<feature type="compositionally biased region" description="Low complexity" evidence="6">
    <location>
        <begin position="277"/>
        <end position="299"/>
    </location>
</feature>
<feature type="compositionally biased region" description="Gly residues" evidence="6">
    <location>
        <begin position="170"/>
        <end position="179"/>
    </location>
</feature>
<feature type="region of interest" description="Disordered" evidence="6">
    <location>
        <begin position="1"/>
        <end position="304"/>
    </location>
</feature>
<evidence type="ECO:0000313" key="8">
    <source>
        <dbReference type="Proteomes" id="UP000559256"/>
    </source>
</evidence>
<organism evidence="7 8">
    <name type="scientific">Tetrapyrgos nigripes</name>
    <dbReference type="NCBI Taxonomy" id="182062"/>
    <lineage>
        <taxon>Eukaryota</taxon>
        <taxon>Fungi</taxon>
        <taxon>Dikarya</taxon>
        <taxon>Basidiomycota</taxon>
        <taxon>Agaricomycotina</taxon>
        <taxon>Agaricomycetes</taxon>
        <taxon>Agaricomycetidae</taxon>
        <taxon>Agaricales</taxon>
        <taxon>Marasmiineae</taxon>
        <taxon>Marasmiaceae</taxon>
        <taxon>Tetrapyrgos</taxon>
    </lineage>
</organism>
<feature type="region of interest" description="Disordered" evidence="6">
    <location>
        <begin position="726"/>
        <end position="769"/>
    </location>
</feature>
<proteinExistence type="inferred from homology"/>
<feature type="region of interest" description="Disordered" evidence="6">
    <location>
        <begin position="965"/>
        <end position="1128"/>
    </location>
</feature>
<evidence type="ECO:0000256" key="1">
    <source>
        <dbReference type="ARBA" id="ARBA00004123"/>
    </source>
</evidence>
<dbReference type="Pfam" id="PF04855">
    <property type="entry name" value="SNF5"/>
    <property type="match status" value="1"/>
</dbReference>
<feature type="compositionally biased region" description="Gly residues" evidence="6">
    <location>
        <begin position="34"/>
        <end position="50"/>
    </location>
</feature>
<keyword evidence="4" id="KW-0804">Transcription</keyword>
<dbReference type="InterPro" id="IPR006939">
    <property type="entry name" value="SNF5"/>
</dbReference>
<dbReference type="EMBL" id="JAACJM010000068">
    <property type="protein sequence ID" value="KAF5352064.1"/>
    <property type="molecule type" value="Genomic_DNA"/>
</dbReference>
<evidence type="ECO:0000256" key="5">
    <source>
        <dbReference type="ARBA" id="ARBA00023242"/>
    </source>
</evidence>
<comment type="caution">
    <text evidence="7">The sequence shown here is derived from an EMBL/GenBank/DDBJ whole genome shotgun (WGS) entry which is preliminary data.</text>
</comment>
<feature type="compositionally biased region" description="Low complexity" evidence="6">
    <location>
        <begin position="850"/>
        <end position="864"/>
    </location>
</feature>
<evidence type="ECO:0000256" key="3">
    <source>
        <dbReference type="ARBA" id="ARBA00023015"/>
    </source>
</evidence>
<sequence length="1194" mass="129345">MPRHPSGSQPPNPGSPIIRPASRAMSVSSATGNEGSGSNGMAGNHGGSGMINGTPATPITPMTPKHPGTPQMGGQGMGIHGGQGPQGLQNQHQGTPPPASPAMNGPSLKRKASGMGMPESPRMPSTPGTNIGSMGMGIGNMGPPSGVPSHQQNGIGMGMPGQQTPQKPGIGMGRPGSGMTGTPTVASASLPGSASGTQTPQTPQMPMSSQAAPSTPRQTSLPPGTPSQANQNLQGQFQNQNQSGHQDQDQNDNQTATAGGDTGMADGIGKPAVNGISTSSGPIGTAAASASPSTPSQAQLNGPVIPQLPPLPANVNLNAAVTKVTVVPLVGSDKAIPMLTPEEIENIKKWQAIDKEYDGIWKGMKDRMQNELRGEVFGKTSHKWWEKGSVAVNPGARFRRRMPPENFDVRYPGKGRRDHHHSRGKKVVKREGLKLPRRLKKEDANRPERLVPIRLEFDVDHYRMRDTFVWNLNDPIVTPEHFAQSLCEDYNLGQNYHSLIVRSIQDQLNDYKSHSPHYDAEGSEFSDVEESPEKGNLDGKNAAWWEFWRKRLRTEAGFVRSGKRNPFSTQRKVVKDEYEDDADVEMTDLEDERPMALEDFKLNEKEMTEDMRIVIKLDIIVGSMKLDDQFEWDLDNPTASPEQFAEVYAQDLGLGGEFKTAIAHAIREQVQTYQKSLYIVGRPSDNTPIQDEDLRSAFLPNLSEGARAIDQVQSFTPHLNYLSDGEIERNEKERDKDMNKRRKRNTRGRRGANLPDREPIRTHRTPAIGFPELDPATLALAAAANAPVSRRAAAAAASLTIANMVASENGMPLLPTNVPAAAPQPPPSAAKEKKTKGLFKAPPVPSSVLSSRARMTTRTSTTAADVSALPAPLDTDALPSISTPDSKATRVLSAKRVKELEREAKEKEFVDGQHSNWIDGVWHCSNCGCPDNIAVGRRKGPLGDKSQCGICGKYWHRHRRPRPVEYNTDPEFHMNAIKKENEPKSGAKKKTGALRGQNTVPSTPADLVSEPATPARRKDIDDMETPTRPSSPPASRRNDDDRAASPVSSVSSASEPPLSQRVKANGAPPVPHDRSLSPTEAVDVKEEPNTSEPPPASTATQSPPIAPASPTKSWPPQWLSSAMHSTQAKYPNDKFELALRKVSGNASPEWRIKCVDCPGKLYKPGPGETLSNFEVHLKNRQHRQRVDDRVNGDS</sequence>
<feature type="compositionally biased region" description="Gly residues" evidence="6">
    <location>
        <begin position="71"/>
        <end position="85"/>
    </location>
</feature>
<feature type="region of interest" description="Disordered" evidence="6">
    <location>
        <begin position="821"/>
        <end position="882"/>
    </location>
</feature>
<comment type="subcellular location">
    <subcellularLocation>
        <location evidence="1">Nucleus</location>
    </subcellularLocation>
</comment>
<feature type="region of interest" description="Disordered" evidence="6">
    <location>
        <begin position="403"/>
        <end position="425"/>
    </location>
</feature>
<feature type="compositionally biased region" description="Polar residues" evidence="6">
    <location>
        <begin position="180"/>
        <end position="222"/>
    </location>
</feature>
<feature type="region of interest" description="Disordered" evidence="6">
    <location>
        <begin position="512"/>
        <end position="536"/>
    </location>
</feature>
<feature type="compositionally biased region" description="Basic and acidic residues" evidence="6">
    <location>
        <begin position="726"/>
        <end position="738"/>
    </location>
</feature>
<keyword evidence="5" id="KW-0539">Nucleus</keyword>
<feature type="compositionally biased region" description="Basic residues" evidence="6">
    <location>
        <begin position="413"/>
        <end position="425"/>
    </location>
</feature>
<feature type="compositionally biased region" description="Basic residues" evidence="6">
    <location>
        <begin position="739"/>
        <end position="750"/>
    </location>
</feature>
<feature type="compositionally biased region" description="Low complexity" evidence="6">
    <location>
        <begin position="1044"/>
        <end position="1059"/>
    </location>
</feature>
<comment type="similarity">
    <text evidence="2">Belongs to the SNF5 family.</text>
</comment>
<dbReference type="PANTHER" id="PTHR10019">
    <property type="entry name" value="SNF5"/>
    <property type="match status" value="1"/>
</dbReference>
<evidence type="ECO:0008006" key="9">
    <source>
        <dbReference type="Google" id="ProtNLM"/>
    </source>
</evidence>
<dbReference type="GO" id="GO:0000228">
    <property type="term" value="C:nuclear chromosome"/>
    <property type="evidence" value="ECO:0007669"/>
    <property type="project" value="InterPro"/>
</dbReference>
<reference evidence="7 8" key="1">
    <citation type="journal article" date="2020" name="ISME J.">
        <title>Uncovering the hidden diversity of litter-decomposition mechanisms in mushroom-forming fungi.</title>
        <authorList>
            <person name="Floudas D."/>
            <person name="Bentzer J."/>
            <person name="Ahren D."/>
            <person name="Johansson T."/>
            <person name="Persson P."/>
            <person name="Tunlid A."/>
        </authorList>
    </citation>
    <scope>NUCLEOTIDE SEQUENCE [LARGE SCALE GENOMIC DNA]</scope>
    <source>
        <strain evidence="7 8">CBS 291.85</strain>
    </source>
</reference>
<dbReference type="GO" id="GO:0006338">
    <property type="term" value="P:chromatin remodeling"/>
    <property type="evidence" value="ECO:0007669"/>
    <property type="project" value="InterPro"/>
</dbReference>
<feature type="compositionally biased region" description="Acidic residues" evidence="6">
    <location>
        <begin position="521"/>
        <end position="530"/>
    </location>
</feature>